<dbReference type="OrthoDB" id="827255at2"/>
<accession>A0A5C6YV28</accession>
<dbReference type="Pfam" id="PF10884">
    <property type="entry name" value="DUF2683"/>
    <property type="match status" value="1"/>
</dbReference>
<proteinExistence type="predicted"/>
<dbReference type="EMBL" id="VORT01000019">
    <property type="protein sequence ID" value="TXD71409.1"/>
    <property type="molecule type" value="Genomic_DNA"/>
</dbReference>
<comment type="caution">
    <text evidence="1">The sequence shown here is derived from an EMBL/GenBank/DDBJ whole genome shotgun (WGS) entry which is preliminary data.</text>
</comment>
<evidence type="ECO:0000313" key="1">
    <source>
        <dbReference type="EMBL" id="TXD71409.1"/>
    </source>
</evidence>
<protein>
    <submittedName>
        <fullName evidence="1">Uncharacterized protein</fullName>
    </submittedName>
</protein>
<dbReference type="InterPro" id="IPR020271">
    <property type="entry name" value="Uncharacterised_MJ1172"/>
</dbReference>
<name>A0A5C6YV28_9FLAO</name>
<dbReference type="Proteomes" id="UP000321497">
    <property type="component" value="Unassembled WGS sequence"/>
</dbReference>
<gene>
    <name evidence="1" type="ORF">ESU54_16905</name>
</gene>
<organism evidence="1 2">
    <name type="scientific">Aequorivita antarctica</name>
    <dbReference type="NCBI Taxonomy" id="153266"/>
    <lineage>
        <taxon>Bacteria</taxon>
        <taxon>Pseudomonadati</taxon>
        <taxon>Bacteroidota</taxon>
        <taxon>Flavobacteriia</taxon>
        <taxon>Flavobacteriales</taxon>
        <taxon>Flavobacteriaceae</taxon>
        <taxon>Aequorivita</taxon>
    </lineage>
</organism>
<keyword evidence="2" id="KW-1185">Reference proteome</keyword>
<sequence length="66" mass="7504">METLTIHTKNKAQTKAIKAVLKAMEIPFESKGESTYNPEFVAKIKASEEEENYGKTKAIKTDDLWK</sequence>
<dbReference type="AlphaFoldDB" id="A0A5C6YV28"/>
<evidence type="ECO:0000313" key="2">
    <source>
        <dbReference type="Proteomes" id="UP000321497"/>
    </source>
</evidence>
<reference evidence="1 2" key="1">
    <citation type="submission" date="2019-08" db="EMBL/GenBank/DDBJ databases">
        <title>Genome of Aequorivita antarctica SW49 (type strain).</title>
        <authorList>
            <person name="Bowman J.P."/>
        </authorList>
    </citation>
    <scope>NUCLEOTIDE SEQUENCE [LARGE SCALE GENOMIC DNA]</scope>
    <source>
        <strain evidence="1 2">SW49</strain>
    </source>
</reference>
<dbReference type="RefSeq" id="WP_111845994.1">
    <property type="nucleotide sequence ID" value="NZ_UEGI01000032.1"/>
</dbReference>